<dbReference type="PANTHER" id="PTHR22600:SF57">
    <property type="entry name" value="BETA-N-ACETYLHEXOSAMINIDASE"/>
    <property type="match status" value="1"/>
</dbReference>
<dbReference type="SUPFAM" id="SSF55545">
    <property type="entry name" value="beta-N-acetylhexosaminidase-like domain"/>
    <property type="match status" value="1"/>
</dbReference>
<evidence type="ECO:0000256" key="4">
    <source>
        <dbReference type="ARBA" id="ARBA00022801"/>
    </source>
</evidence>
<dbReference type="PRINTS" id="PR00738">
    <property type="entry name" value="GLHYDRLASE20"/>
</dbReference>
<evidence type="ECO:0000256" key="7">
    <source>
        <dbReference type="ARBA" id="ARBA00033000"/>
    </source>
</evidence>
<evidence type="ECO:0000256" key="3">
    <source>
        <dbReference type="ARBA" id="ARBA00012663"/>
    </source>
</evidence>
<dbReference type="InterPro" id="IPR014756">
    <property type="entry name" value="Ig_E-set"/>
</dbReference>
<evidence type="ECO:0000256" key="9">
    <source>
        <dbReference type="SAM" id="SignalP"/>
    </source>
</evidence>
<dbReference type="InterPro" id="IPR029018">
    <property type="entry name" value="Hex-like_dom2"/>
</dbReference>
<protein>
    <recommendedName>
        <fullName evidence="3">beta-N-acetylhexosaminidase</fullName>
        <ecNumber evidence="3">3.2.1.52</ecNumber>
    </recommendedName>
    <alternativeName>
        <fullName evidence="6">Beta-N-acetylhexosaminidase</fullName>
    </alternativeName>
    <alternativeName>
        <fullName evidence="7">N-acetyl-beta-glucosaminidase</fullName>
    </alternativeName>
</protein>
<sequence length="955" mass="107681">MNVIAAASTLCIMLSLSACVDISPSTSDKISSSTDTPLTQHTLDTFAQQLAVSYDVITNVPEQACAKEADKQAHCFIAEIEFVSQNDFTHHNWEIYYSQMRPVIDVLSDEFTLTHIKGDLHRITPTEKFNGFKAKQAKTLRFRAQHWQLSETDAMPNYYIVATDNEQLLPAVISSTELIIDPVTKLEQRPYVVPFTDPVKQYRRSATDKLKWQQPADIYVKNANLTGNLQPNSPTLLASSIIPTPLSQQVFDDKPLVDFSQGLLIESQSFAKANIKPSDIQAALLRLETIGVSSRISNDNLPDEHKHITRSQPLTSSPVTSARDTQSTSPESQSLSLDPSQEAPSKLSALTVQLLPLQEARLTQDKYRQGHYQLDIADNGIMIYANDASGFSYAFASIQSLINPQSLVIPAMKVIDAPRYDFRGMHIDVSRNFHSKAAIFKLIEQMATYKLNKLHLHMGDDEGWRLEIDGLPELTDIGSKRCHDLTETRCLLPQLGSGPFADSPVNGFYSINDYIEIIQFADARQIQVIPSMDMPGHSRAAIISMQARYQHYMQAGQVALANEYLLYDPLDSTQYSSVQYYDDNTLNVCMPSTYHFIDKVITEIAAMHQQAGQPLTTYHIGADETAGAWKDSPLCQTLIANNSDINSAEQLGPYFIERVSNMLHKKGIQNAGWSDGMSHTQVNNMPKNSQSNIWDVISHGGYKNAHKQINQGWTSILSHPEVLYFDFPYQADPKEHGYYWATRALSSYKLFSFMSGNLPANAEQWRDIENLPFEADDRVVKDDNGQRLSGPLAKGKRASGIQGQLWSETIRSQTQLEYMIYPRLLMLAERAWHRPRWEVPYQYQGVVYNQHSGYFTADKRQQQTMQWQRISNHLGAKEFAKLDKFAIHYRLPIPGVKVVNNQLSMNSAFTGLTLEYKQDKGQWTTYKAPVEVTLPLEVRTSAPDGIRKGRSVKVN</sequence>
<dbReference type="InterPro" id="IPR008965">
    <property type="entry name" value="CBM2/CBM3_carb-bd_dom_sf"/>
</dbReference>
<dbReference type="InterPro" id="IPR004867">
    <property type="entry name" value="CHB_C_dom"/>
</dbReference>
<comment type="catalytic activity">
    <reaction evidence="1">
        <text>Hydrolysis of terminal non-reducing N-acetyl-D-hexosamine residues in N-acetyl-beta-D-hexosaminides.</text>
        <dbReference type="EC" id="3.2.1.52"/>
    </reaction>
</comment>
<dbReference type="SUPFAM" id="SSF49384">
    <property type="entry name" value="Carbohydrate-binding domain"/>
    <property type="match status" value="1"/>
</dbReference>
<dbReference type="EC" id="3.2.1.52" evidence="3"/>
<dbReference type="InterPro" id="IPR015883">
    <property type="entry name" value="Glyco_hydro_20_cat"/>
</dbReference>
<evidence type="ECO:0000256" key="2">
    <source>
        <dbReference type="ARBA" id="ARBA00006285"/>
    </source>
</evidence>
<accession>A0ABS5HY60</accession>
<comment type="caution">
    <text evidence="11">The sequence shown here is derived from an EMBL/GenBank/DDBJ whole genome shotgun (WGS) entry which is preliminary data.</text>
</comment>
<dbReference type="EMBL" id="JAAIKR010000001">
    <property type="protein sequence ID" value="MBR9726707.1"/>
    <property type="molecule type" value="Genomic_DNA"/>
</dbReference>
<evidence type="ECO:0000256" key="5">
    <source>
        <dbReference type="ARBA" id="ARBA00023295"/>
    </source>
</evidence>
<dbReference type="InterPro" id="IPR015882">
    <property type="entry name" value="HEX_bac_N"/>
</dbReference>
<dbReference type="Gene3D" id="2.60.40.10">
    <property type="entry name" value="Immunoglobulins"/>
    <property type="match status" value="1"/>
</dbReference>
<evidence type="ECO:0000256" key="8">
    <source>
        <dbReference type="SAM" id="MobiDB-lite"/>
    </source>
</evidence>
<dbReference type="InterPro" id="IPR004866">
    <property type="entry name" value="CHB/HEX_N_dom"/>
</dbReference>
<dbReference type="InterPro" id="IPR013783">
    <property type="entry name" value="Ig-like_fold"/>
</dbReference>
<feature type="region of interest" description="Disordered" evidence="8">
    <location>
        <begin position="295"/>
        <end position="341"/>
    </location>
</feature>
<dbReference type="Gene3D" id="2.60.40.290">
    <property type="match status" value="1"/>
</dbReference>
<dbReference type="Pfam" id="PF03173">
    <property type="entry name" value="CHB_HEX"/>
    <property type="match status" value="1"/>
</dbReference>
<proteinExistence type="inferred from homology"/>
<keyword evidence="4" id="KW-0378">Hydrolase</keyword>
<evidence type="ECO:0000313" key="12">
    <source>
        <dbReference type="Proteomes" id="UP000811844"/>
    </source>
</evidence>
<dbReference type="Pfam" id="PF02838">
    <property type="entry name" value="Glyco_hydro_20b"/>
    <property type="match status" value="1"/>
</dbReference>
<dbReference type="CDD" id="cd02847">
    <property type="entry name" value="E_set_Chitobiase_C"/>
    <property type="match status" value="1"/>
</dbReference>
<feature type="chain" id="PRO_5045757198" description="beta-N-acetylhexosaminidase" evidence="9">
    <location>
        <begin position="21"/>
        <end position="955"/>
    </location>
</feature>
<dbReference type="PANTHER" id="PTHR22600">
    <property type="entry name" value="BETA-HEXOSAMINIDASE"/>
    <property type="match status" value="1"/>
</dbReference>
<dbReference type="InterPro" id="IPR012291">
    <property type="entry name" value="CBM2_carb-bd_dom_sf"/>
</dbReference>
<keyword evidence="9" id="KW-0732">Signal</keyword>
<dbReference type="InterPro" id="IPR017853">
    <property type="entry name" value="GH"/>
</dbReference>
<evidence type="ECO:0000256" key="1">
    <source>
        <dbReference type="ARBA" id="ARBA00001231"/>
    </source>
</evidence>
<organism evidence="11 12">
    <name type="scientific">Shewanella intestini</name>
    <dbReference type="NCBI Taxonomy" id="2017544"/>
    <lineage>
        <taxon>Bacteria</taxon>
        <taxon>Pseudomonadati</taxon>
        <taxon>Pseudomonadota</taxon>
        <taxon>Gammaproteobacteria</taxon>
        <taxon>Alteromonadales</taxon>
        <taxon>Shewanellaceae</taxon>
        <taxon>Shewanella</taxon>
    </lineage>
</organism>
<dbReference type="CDD" id="cd06569">
    <property type="entry name" value="GH20_Sm-chitobiase-like"/>
    <property type="match status" value="1"/>
</dbReference>
<feature type="compositionally biased region" description="Polar residues" evidence="8">
    <location>
        <begin position="310"/>
        <end position="341"/>
    </location>
</feature>
<feature type="domain" description="Chitobiase/beta-hexosaminidases N-terminal" evidence="10">
    <location>
        <begin position="48"/>
        <end position="217"/>
    </location>
</feature>
<dbReference type="Gene3D" id="3.20.20.80">
    <property type="entry name" value="Glycosidases"/>
    <property type="match status" value="1"/>
</dbReference>
<dbReference type="SUPFAM" id="SSF51445">
    <property type="entry name" value="(Trans)glycosidases"/>
    <property type="match status" value="1"/>
</dbReference>
<gene>
    <name evidence="11" type="ORF">G3R48_01715</name>
</gene>
<feature type="signal peptide" evidence="9">
    <location>
        <begin position="1"/>
        <end position="20"/>
    </location>
</feature>
<evidence type="ECO:0000313" key="11">
    <source>
        <dbReference type="EMBL" id="MBR9726707.1"/>
    </source>
</evidence>
<dbReference type="RefSeq" id="WP_153660900.1">
    <property type="nucleotide sequence ID" value="NZ_JAAIKR010000001.1"/>
</dbReference>
<dbReference type="Pfam" id="PF00728">
    <property type="entry name" value="Glyco_hydro_20"/>
    <property type="match status" value="1"/>
</dbReference>
<dbReference type="InterPro" id="IPR025705">
    <property type="entry name" value="Beta_hexosaminidase_sua/sub"/>
</dbReference>
<name>A0ABS5HY60_9GAMM</name>
<dbReference type="SUPFAM" id="SSF81296">
    <property type="entry name" value="E set domains"/>
    <property type="match status" value="1"/>
</dbReference>
<dbReference type="Gene3D" id="3.30.379.10">
    <property type="entry name" value="Chitobiase/beta-hexosaminidase domain 2-like"/>
    <property type="match status" value="1"/>
</dbReference>
<keyword evidence="12" id="KW-1185">Reference proteome</keyword>
<dbReference type="Pfam" id="PF03174">
    <property type="entry name" value="CHB_HEX_C"/>
    <property type="match status" value="1"/>
</dbReference>
<keyword evidence="5" id="KW-0326">Glycosidase</keyword>
<reference evidence="11 12" key="1">
    <citation type="submission" date="2020-02" db="EMBL/GenBank/DDBJ databases">
        <title>Shewanella WXL01 sp. nov., a marine bacterium isolated from green algae in Luhuitou Fringing Reef (Northern South China Sea).</title>
        <authorList>
            <person name="Wang X."/>
        </authorList>
    </citation>
    <scope>NUCLEOTIDE SEQUENCE [LARGE SCALE GENOMIC DNA]</scope>
    <source>
        <strain evidence="11 12">MCCC 1A01895</strain>
    </source>
</reference>
<dbReference type="SMART" id="SM01081">
    <property type="entry name" value="CHB_HEX"/>
    <property type="match status" value="1"/>
</dbReference>
<comment type="similarity">
    <text evidence="2">Belongs to the glycosyl hydrolase 20 family.</text>
</comment>
<dbReference type="Proteomes" id="UP000811844">
    <property type="component" value="Unassembled WGS sequence"/>
</dbReference>
<evidence type="ECO:0000256" key="6">
    <source>
        <dbReference type="ARBA" id="ARBA00030512"/>
    </source>
</evidence>
<evidence type="ECO:0000259" key="10">
    <source>
        <dbReference type="SMART" id="SM01081"/>
    </source>
</evidence>